<dbReference type="Proteomes" id="UP000663836">
    <property type="component" value="Unassembled WGS sequence"/>
</dbReference>
<feature type="domain" description="EF-hand" evidence="2">
    <location>
        <begin position="76"/>
        <end position="111"/>
    </location>
</feature>
<dbReference type="InterPro" id="IPR002048">
    <property type="entry name" value="EF_hand_dom"/>
</dbReference>
<name>A0A819MBI2_9BILA</name>
<sequence>MGGRSSKKTFTEWDLIKYSNMTNIPLPTVENIYKDFITATGNTNKMDKNEFRRLYKQMYMNCQYGNTPAPFLNDHDIEKMSDHVFEIYDYDGSGKLTFEEFAEIYLMLNHYAGTTPDGLTRRDRFNYILDQYDTTPEFITCERGQQIFNYLNRYNNWPNLNMATSNNDSSKPVINNWEYHWNKLDDGTGRVEKDKFLDYITKSNDYKRYFDPKLI</sequence>
<dbReference type="Gene3D" id="1.10.238.10">
    <property type="entry name" value="EF-hand"/>
    <property type="match status" value="1"/>
</dbReference>
<protein>
    <recommendedName>
        <fullName evidence="2">EF-hand domain-containing protein</fullName>
    </recommendedName>
</protein>
<proteinExistence type="predicted"/>
<dbReference type="EMBL" id="CAJNOT010000771">
    <property type="protein sequence ID" value="CAF1077210.1"/>
    <property type="molecule type" value="Genomic_DNA"/>
</dbReference>
<dbReference type="EMBL" id="CAJNOU010001460">
    <property type="protein sequence ID" value="CAF1207608.1"/>
    <property type="molecule type" value="Genomic_DNA"/>
</dbReference>
<dbReference type="InterPro" id="IPR011992">
    <property type="entry name" value="EF-hand-dom_pair"/>
</dbReference>
<dbReference type="PROSITE" id="PS00018">
    <property type="entry name" value="EF_HAND_1"/>
    <property type="match status" value="1"/>
</dbReference>
<comment type="caution">
    <text evidence="6">The sequence shown here is derived from an EMBL/GenBank/DDBJ whole genome shotgun (WGS) entry which is preliminary data.</text>
</comment>
<accession>A0A819MBI2</accession>
<dbReference type="PROSITE" id="PS50222">
    <property type="entry name" value="EF_HAND_2"/>
    <property type="match status" value="1"/>
</dbReference>
<evidence type="ECO:0000259" key="2">
    <source>
        <dbReference type="PROSITE" id="PS50222"/>
    </source>
</evidence>
<evidence type="ECO:0000313" key="7">
    <source>
        <dbReference type="Proteomes" id="UP000663836"/>
    </source>
</evidence>
<dbReference type="Proteomes" id="UP000663864">
    <property type="component" value="Unassembled WGS sequence"/>
</dbReference>
<organism evidence="6 7">
    <name type="scientific">Rotaria sordida</name>
    <dbReference type="NCBI Taxonomy" id="392033"/>
    <lineage>
        <taxon>Eukaryota</taxon>
        <taxon>Metazoa</taxon>
        <taxon>Spiralia</taxon>
        <taxon>Gnathifera</taxon>
        <taxon>Rotifera</taxon>
        <taxon>Eurotatoria</taxon>
        <taxon>Bdelloidea</taxon>
        <taxon>Philodinida</taxon>
        <taxon>Philodinidae</taxon>
        <taxon>Rotaria</taxon>
    </lineage>
</organism>
<evidence type="ECO:0000256" key="1">
    <source>
        <dbReference type="ARBA" id="ARBA00022837"/>
    </source>
</evidence>
<evidence type="ECO:0000313" key="3">
    <source>
        <dbReference type="EMBL" id="CAF1077210.1"/>
    </source>
</evidence>
<gene>
    <name evidence="5" type="ORF">FNK824_LOCUS21501</name>
    <name evidence="6" type="ORF">JBS370_LOCUS25004</name>
    <name evidence="4" type="ORF">SEV965_LOCUS21492</name>
    <name evidence="3" type="ORF">ZHD862_LOCUS16390</name>
</gene>
<dbReference type="EMBL" id="CAJOBD010004041">
    <property type="protein sequence ID" value="CAF3977769.1"/>
    <property type="molecule type" value="Genomic_DNA"/>
</dbReference>
<dbReference type="EMBL" id="CAJOBE010004155">
    <property type="protein sequence ID" value="CAF3918809.1"/>
    <property type="molecule type" value="Genomic_DNA"/>
</dbReference>
<evidence type="ECO:0000313" key="6">
    <source>
        <dbReference type="EMBL" id="CAF3977769.1"/>
    </source>
</evidence>
<dbReference type="GO" id="GO:0005509">
    <property type="term" value="F:calcium ion binding"/>
    <property type="evidence" value="ECO:0007669"/>
    <property type="project" value="InterPro"/>
</dbReference>
<reference evidence="6" key="1">
    <citation type="submission" date="2021-02" db="EMBL/GenBank/DDBJ databases">
        <authorList>
            <person name="Nowell W R."/>
        </authorList>
    </citation>
    <scope>NUCLEOTIDE SEQUENCE</scope>
</reference>
<dbReference type="SUPFAM" id="SSF47473">
    <property type="entry name" value="EF-hand"/>
    <property type="match status" value="1"/>
</dbReference>
<dbReference type="InterPro" id="IPR018247">
    <property type="entry name" value="EF_Hand_1_Ca_BS"/>
</dbReference>
<evidence type="ECO:0000313" key="5">
    <source>
        <dbReference type="EMBL" id="CAF3918809.1"/>
    </source>
</evidence>
<dbReference type="Proteomes" id="UP000663874">
    <property type="component" value="Unassembled WGS sequence"/>
</dbReference>
<evidence type="ECO:0000313" key="4">
    <source>
        <dbReference type="EMBL" id="CAF1207608.1"/>
    </source>
</evidence>
<dbReference type="AlphaFoldDB" id="A0A819MBI2"/>
<dbReference type="Proteomes" id="UP000663889">
    <property type="component" value="Unassembled WGS sequence"/>
</dbReference>
<keyword evidence="1" id="KW-0106">Calcium</keyword>